<protein>
    <submittedName>
        <fullName evidence="1">DUF3341 domain-containing protein</fullName>
    </submittedName>
</protein>
<accession>A0A2W5A131</accession>
<comment type="caution">
    <text evidence="1">The sequence shown here is derived from an EMBL/GenBank/DDBJ whole genome shotgun (WGS) entry which is preliminary data.</text>
</comment>
<dbReference type="EMBL" id="QFNK01000022">
    <property type="protein sequence ID" value="PZO88283.1"/>
    <property type="molecule type" value="Genomic_DNA"/>
</dbReference>
<gene>
    <name evidence="1" type="ORF">DI626_02085</name>
</gene>
<dbReference type="Proteomes" id="UP000249557">
    <property type="component" value="Unassembled WGS sequence"/>
</dbReference>
<dbReference type="PANTHER" id="PTHR36109:SF2">
    <property type="entry name" value="MEMBRANE PROTEIN"/>
    <property type="match status" value="1"/>
</dbReference>
<proteinExistence type="predicted"/>
<dbReference type="PANTHER" id="PTHR36109">
    <property type="entry name" value="MEMBRANE PROTEIN-RELATED"/>
    <property type="match status" value="1"/>
</dbReference>
<sequence>MTQHVTATFKTRSAAEEAVTNLIDGGFFQEDISMLVTDTTRGASFKIKEGTKSGEYEALGAEAGGAFGAITALLISASIIPSGGLSLVAIGPIAATLAGLGVGGLAGGIVGGLVGSGIPEHEAKVFEDEVKGGSILLAVSVENSDERKVAERILKRTEATKVAA</sequence>
<dbReference type="InterPro" id="IPR052948">
    <property type="entry name" value="Low_temp-induced_all0457"/>
</dbReference>
<organism evidence="1 2">
    <name type="scientific">Micavibrio aeruginosavorus</name>
    <dbReference type="NCBI Taxonomy" id="349221"/>
    <lineage>
        <taxon>Bacteria</taxon>
        <taxon>Pseudomonadati</taxon>
        <taxon>Bdellovibrionota</taxon>
        <taxon>Bdellovibrionia</taxon>
        <taxon>Bdellovibrionales</taxon>
        <taxon>Pseudobdellovibrionaceae</taxon>
        <taxon>Micavibrio</taxon>
    </lineage>
</organism>
<reference evidence="1 2" key="1">
    <citation type="submission" date="2017-08" db="EMBL/GenBank/DDBJ databases">
        <title>Infants hospitalized years apart are colonized by the same room-sourced microbial strains.</title>
        <authorList>
            <person name="Brooks B."/>
            <person name="Olm M.R."/>
            <person name="Firek B.A."/>
            <person name="Baker R."/>
            <person name="Thomas B.C."/>
            <person name="Morowitz M.J."/>
            <person name="Banfield J.F."/>
        </authorList>
    </citation>
    <scope>NUCLEOTIDE SEQUENCE [LARGE SCALE GENOMIC DNA]</scope>
    <source>
        <strain evidence="1">S2_018_000_R2_104</strain>
    </source>
</reference>
<evidence type="ECO:0000313" key="1">
    <source>
        <dbReference type="EMBL" id="PZO88283.1"/>
    </source>
</evidence>
<name>A0A2W5A131_9BACT</name>
<dbReference type="AlphaFoldDB" id="A0A2W5A131"/>
<evidence type="ECO:0000313" key="2">
    <source>
        <dbReference type="Proteomes" id="UP000249557"/>
    </source>
</evidence>